<name>K0R631_THAOC</name>
<reference evidence="13 14" key="1">
    <citation type="journal article" date="2012" name="Genome Biol.">
        <title>Genome and low-iron response of an oceanic diatom adapted to chronic iron limitation.</title>
        <authorList>
            <person name="Lommer M."/>
            <person name="Specht M."/>
            <person name="Roy A.S."/>
            <person name="Kraemer L."/>
            <person name="Andreson R."/>
            <person name="Gutowska M.A."/>
            <person name="Wolf J."/>
            <person name="Bergner S.V."/>
            <person name="Schilhabel M.B."/>
            <person name="Klostermeier U.C."/>
            <person name="Beiko R.G."/>
            <person name="Rosenstiel P."/>
            <person name="Hippler M."/>
            <person name="Laroche J."/>
        </authorList>
    </citation>
    <scope>NUCLEOTIDE SEQUENCE [LARGE SCALE GENOMIC DNA]</scope>
    <source>
        <strain evidence="13 14">CCMP1005</strain>
    </source>
</reference>
<feature type="compositionally biased region" description="Low complexity" evidence="10">
    <location>
        <begin position="202"/>
        <end position="219"/>
    </location>
</feature>
<accession>K0R631</accession>
<dbReference type="eggNOG" id="KOG2108">
    <property type="taxonomic scope" value="Eukaryota"/>
</dbReference>
<evidence type="ECO:0000256" key="2">
    <source>
        <dbReference type="ARBA" id="ARBA00022801"/>
    </source>
</evidence>
<dbReference type="Pfam" id="PF13361">
    <property type="entry name" value="UvrD_C"/>
    <property type="match status" value="1"/>
</dbReference>
<dbReference type="EMBL" id="AGNL01046989">
    <property type="protein sequence ID" value="EJK47394.1"/>
    <property type="molecule type" value="Genomic_DNA"/>
</dbReference>
<feature type="region of interest" description="Disordered" evidence="10">
    <location>
        <begin position="134"/>
        <end position="154"/>
    </location>
</feature>
<dbReference type="InterPro" id="IPR000212">
    <property type="entry name" value="DNA_helicase_UvrD/REP"/>
</dbReference>
<evidence type="ECO:0000256" key="8">
    <source>
        <dbReference type="ARBA" id="ARBA00048988"/>
    </source>
</evidence>
<dbReference type="InterPro" id="IPR027417">
    <property type="entry name" value="P-loop_NTPase"/>
</dbReference>
<feature type="domain" description="UvrD-like helicase ATP-binding" evidence="12">
    <location>
        <begin position="407"/>
        <end position="787"/>
    </location>
</feature>
<evidence type="ECO:0000256" key="7">
    <source>
        <dbReference type="ARBA" id="ARBA00034808"/>
    </source>
</evidence>
<feature type="compositionally biased region" description="Basic and acidic residues" evidence="10">
    <location>
        <begin position="268"/>
        <end position="282"/>
    </location>
</feature>
<sequence>MKPEARSTSRSVEESSAAKAEQDSFRQSPSGPLLVRNTTHQILAGHSVGSSSGPRAGAVSQQWSLILSLPDGCFPFPKEYAAVTGQRKDDLLRSESRVGNGTGSISSTNVLSVEVVKMPRNYSSSFGGSGPKRGRGFAYSSSASSRKRSKKSPWECMKVPQLKKACKERLLSCKGKKADLVKRLQEYVVGVNGGGRKPPPSSYAAPISSATSGSSNNISVYGVNNKDDAEMIEVASKADSDRKPAAKPDSLSQLSQSSDASGASQLTEEQRERMRANREEALKRRRMSTGSYYDMSQDSVVDLRSSQAQGSTGLSQGSQGSRSKASNPYANCKTRSAPAPKVSPTVYRKRKRQHNDEENDDALAGLDNLPAGAPPIRVNTLNRLSTQQLAVIRSARPPSVPIVDGEGSIPDPDWMSTVPRKHMVRVNAAAGTGKTTTLLHLAARCIDLGHADLCYVTFTRASAKDARDRMQALLDPGQGERIQGSTLHACAMNLLNNERADNDTAELDKAVLDDLQFQNDVIKKHWGSVIEDFCQGAHENIRAIYPNDTEAKIKSRNKMVTDKALFYARKAFVFFCHSKKTLAELKDRNNKKRHYYPVTCEFCEGGKACKLGFPPGIYNKEKSWEFFADLAVEIWEKVTRDGIKTYDIEMKRAQLRRIKIPCSVLLVDECQDLDECQVDWVSGQARHGTHLYFVGDAAQCIYGFRGAKSSYVMKLDCVDRQLTKSWRFGPDVARIANIALFAKENSPQTSKASSYNPLWKPYRVEGARKVGYSTVMTESMAQNWRDHKPLTLPSCSTVAGLMMKAMGLLGLDTLRKANRVCTDDDDELSVDLLGDESEEESNSRPLDSENWPRFHINGKGDNSGIKKWRKAMKEVRILSDLWSNRDQEGNQIEMLLPPKEFPDFANEPVTWDTFCQQCQEKELGRYAMAVSIVHAYEEKTPQALDSFEEHVMAKTYSEKEADIILTTCHSAKGLEWDRVELCPDLLDLNTASFTDTVSQMVRHPSFMRALPDDVESELSQSKGEKRKGWEFGLSSYSNDINLLYVGITRAKRQLSLPQSIKTLMEQMDLINFLVKSFVQEHLQGKNPSSSDESMLTLSKPRARKLTKGDVWDLYYDICLPLRTELGVPPTGSIVPHLFPECFDDDDEKDVKVKAETE</sequence>
<evidence type="ECO:0000256" key="5">
    <source>
        <dbReference type="ARBA" id="ARBA00023235"/>
    </source>
</evidence>
<dbReference type="PROSITE" id="PS50800">
    <property type="entry name" value="SAP"/>
    <property type="match status" value="1"/>
</dbReference>
<feature type="compositionally biased region" description="Polar residues" evidence="10">
    <location>
        <begin position="288"/>
        <end position="299"/>
    </location>
</feature>
<dbReference type="Pfam" id="PF02037">
    <property type="entry name" value="SAP"/>
    <property type="match status" value="1"/>
</dbReference>
<feature type="binding site" evidence="9">
    <location>
        <begin position="428"/>
        <end position="435"/>
    </location>
    <ligand>
        <name>ATP</name>
        <dbReference type="ChEBI" id="CHEBI:30616"/>
    </ligand>
</feature>
<keyword evidence="14" id="KW-1185">Reference proteome</keyword>
<keyword evidence="1 9" id="KW-0547">Nucleotide-binding</keyword>
<dbReference type="InterPro" id="IPR014016">
    <property type="entry name" value="UvrD-like_ATP-bd"/>
</dbReference>
<organism evidence="13 14">
    <name type="scientific">Thalassiosira oceanica</name>
    <name type="common">Marine diatom</name>
    <dbReference type="NCBI Taxonomy" id="159749"/>
    <lineage>
        <taxon>Eukaryota</taxon>
        <taxon>Sar</taxon>
        <taxon>Stramenopiles</taxon>
        <taxon>Ochrophyta</taxon>
        <taxon>Bacillariophyta</taxon>
        <taxon>Coscinodiscophyceae</taxon>
        <taxon>Thalassiosirophycidae</taxon>
        <taxon>Thalassiosirales</taxon>
        <taxon>Thalassiosiraceae</taxon>
        <taxon>Thalassiosira</taxon>
    </lineage>
</organism>
<feature type="domain" description="SAP" evidence="11">
    <location>
        <begin position="154"/>
        <end position="188"/>
    </location>
</feature>
<dbReference type="Proteomes" id="UP000266841">
    <property type="component" value="Unassembled WGS sequence"/>
</dbReference>
<dbReference type="EC" id="5.6.2.4" evidence="7"/>
<dbReference type="PROSITE" id="PS51198">
    <property type="entry name" value="UVRD_HELICASE_ATP_BIND"/>
    <property type="match status" value="1"/>
</dbReference>
<dbReference type="InterPro" id="IPR014017">
    <property type="entry name" value="DNA_helicase_UvrD-like_C"/>
</dbReference>
<feature type="region of interest" description="Disordered" evidence="10">
    <location>
        <begin position="1"/>
        <end position="33"/>
    </location>
</feature>
<dbReference type="GO" id="GO:0005524">
    <property type="term" value="F:ATP binding"/>
    <property type="evidence" value="ECO:0007669"/>
    <property type="project" value="UniProtKB-UniRule"/>
</dbReference>
<keyword evidence="3 9" id="KW-0347">Helicase</keyword>
<dbReference type="GO" id="GO:0016787">
    <property type="term" value="F:hydrolase activity"/>
    <property type="evidence" value="ECO:0007669"/>
    <property type="project" value="UniProtKB-UniRule"/>
</dbReference>
<evidence type="ECO:0000313" key="13">
    <source>
        <dbReference type="EMBL" id="EJK47394.1"/>
    </source>
</evidence>
<protein>
    <recommendedName>
        <fullName evidence="7">DNA 3'-5' helicase</fullName>
        <ecNumber evidence="7">5.6.2.4</ecNumber>
    </recommendedName>
</protein>
<keyword evidence="5" id="KW-0413">Isomerase</keyword>
<evidence type="ECO:0000256" key="6">
    <source>
        <dbReference type="ARBA" id="ARBA00034617"/>
    </source>
</evidence>
<feature type="region of interest" description="Disordered" evidence="10">
    <location>
        <begin position="832"/>
        <end position="858"/>
    </location>
</feature>
<feature type="compositionally biased region" description="Basic and acidic residues" evidence="10">
    <location>
        <begin position="236"/>
        <end position="246"/>
    </location>
</feature>
<dbReference type="AlphaFoldDB" id="K0R631"/>
<evidence type="ECO:0000256" key="4">
    <source>
        <dbReference type="ARBA" id="ARBA00022840"/>
    </source>
</evidence>
<dbReference type="Pfam" id="PF00580">
    <property type="entry name" value="UvrD-helicase"/>
    <property type="match status" value="1"/>
</dbReference>
<dbReference type="SMART" id="SM00513">
    <property type="entry name" value="SAP"/>
    <property type="match status" value="1"/>
</dbReference>
<feature type="compositionally biased region" description="Basic and acidic residues" evidence="10">
    <location>
        <begin position="1"/>
        <end position="13"/>
    </location>
</feature>
<keyword evidence="2 9" id="KW-0378">Hydrolase</keyword>
<evidence type="ECO:0000313" key="14">
    <source>
        <dbReference type="Proteomes" id="UP000266841"/>
    </source>
</evidence>
<evidence type="ECO:0000259" key="11">
    <source>
        <dbReference type="PROSITE" id="PS50800"/>
    </source>
</evidence>
<keyword evidence="4 9" id="KW-0067">ATP-binding</keyword>
<proteinExistence type="predicted"/>
<evidence type="ECO:0000256" key="9">
    <source>
        <dbReference type="PROSITE-ProRule" id="PRU00560"/>
    </source>
</evidence>
<evidence type="ECO:0000256" key="3">
    <source>
        <dbReference type="ARBA" id="ARBA00022806"/>
    </source>
</evidence>
<dbReference type="SUPFAM" id="SSF68906">
    <property type="entry name" value="SAP domain"/>
    <property type="match status" value="1"/>
</dbReference>
<gene>
    <name evidence="13" type="ORF">THAOC_33885</name>
</gene>
<feature type="compositionally biased region" description="Low complexity" evidence="10">
    <location>
        <begin position="249"/>
        <end position="266"/>
    </location>
</feature>
<dbReference type="PANTHER" id="PTHR11070:SF30">
    <property type="entry name" value="F-BOX DNA HELICASE 1"/>
    <property type="match status" value="1"/>
</dbReference>
<dbReference type="PANTHER" id="PTHR11070">
    <property type="entry name" value="UVRD / RECB / PCRA DNA HELICASE FAMILY MEMBER"/>
    <property type="match status" value="1"/>
</dbReference>
<dbReference type="GO" id="GO:0000725">
    <property type="term" value="P:recombinational repair"/>
    <property type="evidence" value="ECO:0007669"/>
    <property type="project" value="TreeGrafter"/>
</dbReference>
<feature type="region of interest" description="Disordered" evidence="10">
    <location>
        <begin position="236"/>
        <end position="363"/>
    </location>
</feature>
<dbReference type="InterPro" id="IPR036361">
    <property type="entry name" value="SAP_dom_sf"/>
</dbReference>
<dbReference type="InterPro" id="IPR003034">
    <property type="entry name" value="SAP_dom"/>
</dbReference>
<comment type="catalytic activity">
    <reaction evidence="6">
        <text>Couples ATP hydrolysis with the unwinding of duplex DNA by translocating in the 3'-5' direction.</text>
        <dbReference type="EC" id="5.6.2.4"/>
    </reaction>
</comment>
<evidence type="ECO:0000256" key="10">
    <source>
        <dbReference type="SAM" id="MobiDB-lite"/>
    </source>
</evidence>
<comment type="catalytic activity">
    <reaction evidence="8">
        <text>ATP + H2O = ADP + phosphate + H(+)</text>
        <dbReference type="Rhea" id="RHEA:13065"/>
        <dbReference type="ChEBI" id="CHEBI:15377"/>
        <dbReference type="ChEBI" id="CHEBI:15378"/>
        <dbReference type="ChEBI" id="CHEBI:30616"/>
        <dbReference type="ChEBI" id="CHEBI:43474"/>
        <dbReference type="ChEBI" id="CHEBI:456216"/>
        <dbReference type="EC" id="5.6.2.4"/>
    </reaction>
</comment>
<dbReference type="Gene3D" id="3.40.50.300">
    <property type="entry name" value="P-loop containing nucleotide triphosphate hydrolases"/>
    <property type="match status" value="2"/>
</dbReference>
<dbReference type="Gene3D" id="1.10.720.30">
    <property type="entry name" value="SAP domain"/>
    <property type="match status" value="1"/>
</dbReference>
<feature type="region of interest" description="Disordered" evidence="10">
    <location>
        <begin position="190"/>
        <end position="222"/>
    </location>
</feature>
<evidence type="ECO:0000256" key="1">
    <source>
        <dbReference type="ARBA" id="ARBA00022741"/>
    </source>
</evidence>
<comment type="caution">
    <text evidence="13">The sequence shown here is derived from an EMBL/GenBank/DDBJ whole genome shotgun (WGS) entry which is preliminary data.</text>
</comment>
<dbReference type="SUPFAM" id="SSF52540">
    <property type="entry name" value="P-loop containing nucleoside triphosphate hydrolases"/>
    <property type="match status" value="1"/>
</dbReference>
<dbReference type="GO" id="GO:0003677">
    <property type="term" value="F:DNA binding"/>
    <property type="evidence" value="ECO:0007669"/>
    <property type="project" value="InterPro"/>
</dbReference>
<evidence type="ECO:0000259" key="12">
    <source>
        <dbReference type="PROSITE" id="PS51198"/>
    </source>
</evidence>
<dbReference type="GO" id="GO:0043138">
    <property type="term" value="F:3'-5' DNA helicase activity"/>
    <property type="evidence" value="ECO:0007669"/>
    <property type="project" value="UniProtKB-EC"/>
</dbReference>
<feature type="compositionally biased region" description="Low complexity" evidence="10">
    <location>
        <begin position="305"/>
        <end position="323"/>
    </location>
</feature>
<dbReference type="OrthoDB" id="47936at2759"/>